<sequence length="218" mass="25810">MNKIPVYVPNLKERAERKDSILNQFKMKPEFVLTIVPAIKNKIGAWGLWQTFIKIVEEEYRKGSDFFIFCEDDHVFTKNYSNQYLLENIIAANERNADLLCGGVSWLHDAIQCTEHLFWIKAFNGLQFTVIYKRFYKKILESNLDEGYVTDFYLSTFSDNKFVMYPFISRQREFGYSDVTTTNNQKGYVDKLFRHTSKSLNILNKVKLFYQNIAHEIQ</sequence>
<dbReference type="AlphaFoldDB" id="E7RP04"/>
<comment type="caution">
    <text evidence="1">The sequence shown here is derived from an EMBL/GenBank/DDBJ whole genome shotgun (WGS) entry which is preliminary data.</text>
</comment>
<gene>
    <name evidence="1" type="ORF">HMPREF0663_10905</name>
</gene>
<accession>E7RP04</accession>
<dbReference type="RefSeq" id="WP_004368122.1">
    <property type="nucleotide sequence ID" value="NZ_GL833116.1"/>
</dbReference>
<proteinExistence type="predicted"/>
<evidence type="ECO:0000313" key="1">
    <source>
        <dbReference type="EMBL" id="EFZ37447.1"/>
    </source>
</evidence>
<dbReference type="eggNOG" id="COG3306">
    <property type="taxonomic scope" value="Bacteria"/>
</dbReference>
<name>E7RP04_9BACT</name>
<protein>
    <recommendedName>
        <fullName evidence="3">LPS glycosyltransferase</fullName>
    </recommendedName>
</protein>
<keyword evidence="2" id="KW-1185">Reference proteome</keyword>
<dbReference type="STRING" id="28134.SAMN05444288_0078"/>
<dbReference type="Proteomes" id="UP000005580">
    <property type="component" value="Unassembled WGS sequence"/>
</dbReference>
<evidence type="ECO:0008006" key="3">
    <source>
        <dbReference type="Google" id="ProtNLM"/>
    </source>
</evidence>
<reference evidence="1" key="1">
    <citation type="submission" date="2011-01" db="EMBL/GenBank/DDBJ databases">
        <authorList>
            <person name="Muzny D."/>
            <person name="Qin X."/>
            <person name="Buhay C."/>
            <person name="Dugan-Rocha S."/>
            <person name="Ding Y."/>
            <person name="Chen G."/>
            <person name="Hawes A."/>
            <person name="Holder M."/>
            <person name="Jhangiani S."/>
            <person name="Johnson A."/>
            <person name="Khan Z."/>
            <person name="Li Z."/>
            <person name="Liu W."/>
            <person name="Liu X."/>
            <person name="Perez L."/>
            <person name="Shen H."/>
            <person name="Wang Q."/>
            <person name="Watt J."/>
            <person name="Xi L."/>
            <person name="Xin Y."/>
            <person name="Zhou J."/>
            <person name="Deng J."/>
            <person name="Jiang H."/>
            <person name="Liu Y."/>
            <person name="Qu J."/>
            <person name="Song X.-Z."/>
            <person name="Zhang L."/>
            <person name="Villasana D."/>
            <person name="Johnson A."/>
            <person name="Liu J."/>
            <person name="Liyanage D."/>
            <person name="Lorensuhewa L."/>
            <person name="Robinson T."/>
            <person name="Song A."/>
            <person name="Song B.-B."/>
            <person name="Dinh H."/>
            <person name="Thornton R."/>
            <person name="Coyle M."/>
            <person name="Francisco L."/>
            <person name="Jackson L."/>
            <person name="Javaid M."/>
            <person name="Korchina V."/>
            <person name="Kovar C."/>
            <person name="Mata R."/>
            <person name="Mathew T."/>
            <person name="Ngo R."/>
            <person name="Nguyen L."/>
            <person name="Nguyen N."/>
            <person name="Okwuonu G."/>
            <person name="Ongeri F."/>
            <person name="Pham C."/>
            <person name="Simmons D."/>
            <person name="Wilczek-Boney K."/>
            <person name="Hale W."/>
            <person name="Jakkamsetti A."/>
            <person name="Pham P."/>
            <person name="Ruth R."/>
            <person name="San Lucas F."/>
            <person name="Warren J."/>
            <person name="Zhang J."/>
            <person name="Zhao Z."/>
            <person name="Zhou C."/>
            <person name="Zhu D."/>
            <person name="Lee S."/>
            <person name="Bess C."/>
            <person name="Blankenburg K."/>
            <person name="Forbes L."/>
            <person name="Fu Q."/>
            <person name="Gubbala S."/>
            <person name="Hirani K."/>
            <person name="Jayaseelan J.C."/>
            <person name="Lara F."/>
            <person name="Munidasa M."/>
            <person name="Palculict T."/>
            <person name="Patil S."/>
            <person name="Pu L.-L."/>
            <person name="Saada N."/>
            <person name="Tang L."/>
            <person name="Weissenberger G."/>
            <person name="Zhu Y."/>
            <person name="Hemphill L."/>
            <person name="Shang Y."/>
            <person name="Youmans B."/>
            <person name="Ayvaz T."/>
            <person name="Ross M."/>
            <person name="Santibanez J."/>
            <person name="Aqrawi P."/>
            <person name="Gross S."/>
            <person name="Joshi V."/>
            <person name="Fowler G."/>
            <person name="Nazareth L."/>
            <person name="Reid J."/>
            <person name="Worley K."/>
            <person name="Petrosino J."/>
            <person name="Highlander S."/>
            <person name="Gibbs R."/>
        </authorList>
    </citation>
    <scope>NUCLEOTIDE SEQUENCE [LARGE SCALE GENOMIC DNA]</scope>
    <source>
        <strain evidence="1">ATCC 33269</strain>
    </source>
</reference>
<organism evidence="1 2">
    <name type="scientific">Hoylesella oralis ATCC 33269</name>
    <dbReference type="NCBI Taxonomy" id="873533"/>
    <lineage>
        <taxon>Bacteria</taxon>
        <taxon>Pseudomonadati</taxon>
        <taxon>Bacteroidota</taxon>
        <taxon>Bacteroidia</taxon>
        <taxon>Bacteroidales</taxon>
        <taxon>Prevotellaceae</taxon>
        <taxon>Hoylesella</taxon>
    </lineage>
</organism>
<evidence type="ECO:0000313" key="2">
    <source>
        <dbReference type="Proteomes" id="UP000005580"/>
    </source>
</evidence>
<dbReference type="EMBL" id="AEPE02000003">
    <property type="protein sequence ID" value="EFZ37447.1"/>
    <property type="molecule type" value="Genomic_DNA"/>
</dbReference>
<dbReference type="HOGENOM" id="CLU_1224247_0_0_10"/>